<evidence type="ECO:0000313" key="3">
    <source>
        <dbReference type="Proteomes" id="UP001303647"/>
    </source>
</evidence>
<keyword evidence="3" id="KW-1185">Reference proteome</keyword>
<dbReference type="Proteomes" id="UP001303647">
    <property type="component" value="Unassembled WGS sequence"/>
</dbReference>
<gene>
    <name evidence="2" type="ORF">C7999DRAFT_31489</name>
</gene>
<protein>
    <recommendedName>
        <fullName evidence="4">Secreted protein</fullName>
    </recommendedName>
</protein>
<dbReference type="EMBL" id="MU857643">
    <property type="protein sequence ID" value="KAK4248055.1"/>
    <property type="molecule type" value="Genomic_DNA"/>
</dbReference>
<evidence type="ECO:0000256" key="1">
    <source>
        <dbReference type="SAM" id="SignalP"/>
    </source>
</evidence>
<name>A0AAN7CTJ5_9PEZI</name>
<feature type="chain" id="PRO_5042823016" description="Secreted protein" evidence="1">
    <location>
        <begin position="19"/>
        <end position="123"/>
    </location>
</feature>
<keyword evidence="1" id="KW-0732">Signal</keyword>
<evidence type="ECO:0000313" key="2">
    <source>
        <dbReference type="EMBL" id="KAK4248055.1"/>
    </source>
</evidence>
<reference evidence="2" key="2">
    <citation type="submission" date="2023-05" db="EMBL/GenBank/DDBJ databases">
        <authorList>
            <consortium name="Lawrence Berkeley National Laboratory"/>
            <person name="Steindorff A."/>
            <person name="Hensen N."/>
            <person name="Bonometti L."/>
            <person name="Westerberg I."/>
            <person name="Brannstrom I.O."/>
            <person name="Guillou S."/>
            <person name="Cros-Aarteil S."/>
            <person name="Calhoun S."/>
            <person name="Haridas S."/>
            <person name="Kuo A."/>
            <person name="Mondo S."/>
            <person name="Pangilinan J."/>
            <person name="Riley R."/>
            <person name="Labutti K."/>
            <person name="Andreopoulos B."/>
            <person name="Lipzen A."/>
            <person name="Chen C."/>
            <person name="Yanf M."/>
            <person name="Daum C."/>
            <person name="Ng V."/>
            <person name="Clum A."/>
            <person name="Ohm R."/>
            <person name="Martin F."/>
            <person name="Silar P."/>
            <person name="Natvig D."/>
            <person name="Lalanne C."/>
            <person name="Gautier V."/>
            <person name="Ament-Velasquez S.L."/>
            <person name="Kruys A."/>
            <person name="Hutchinson M.I."/>
            <person name="Powell A.J."/>
            <person name="Barry K."/>
            <person name="Miller A.N."/>
            <person name="Grigoriev I.V."/>
            <person name="Debuchy R."/>
            <person name="Gladieux P."/>
            <person name="Thoren M.H."/>
            <person name="Johannesson H."/>
        </authorList>
    </citation>
    <scope>NUCLEOTIDE SEQUENCE</scope>
    <source>
        <strain evidence="2">CBS 359.72</strain>
    </source>
</reference>
<evidence type="ECO:0008006" key="4">
    <source>
        <dbReference type="Google" id="ProtNLM"/>
    </source>
</evidence>
<reference evidence="2" key="1">
    <citation type="journal article" date="2023" name="Mol. Phylogenet. Evol.">
        <title>Genome-scale phylogeny and comparative genomics of the fungal order Sordariales.</title>
        <authorList>
            <person name="Hensen N."/>
            <person name="Bonometti L."/>
            <person name="Westerberg I."/>
            <person name="Brannstrom I.O."/>
            <person name="Guillou S."/>
            <person name="Cros-Aarteil S."/>
            <person name="Calhoun S."/>
            <person name="Haridas S."/>
            <person name="Kuo A."/>
            <person name="Mondo S."/>
            <person name="Pangilinan J."/>
            <person name="Riley R."/>
            <person name="LaButti K."/>
            <person name="Andreopoulos B."/>
            <person name="Lipzen A."/>
            <person name="Chen C."/>
            <person name="Yan M."/>
            <person name="Daum C."/>
            <person name="Ng V."/>
            <person name="Clum A."/>
            <person name="Steindorff A."/>
            <person name="Ohm R.A."/>
            <person name="Martin F."/>
            <person name="Silar P."/>
            <person name="Natvig D.O."/>
            <person name="Lalanne C."/>
            <person name="Gautier V."/>
            <person name="Ament-Velasquez S.L."/>
            <person name="Kruys A."/>
            <person name="Hutchinson M.I."/>
            <person name="Powell A.J."/>
            <person name="Barry K."/>
            <person name="Miller A.N."/>
            <person name="Grigoriev I.V."/>
            <person name="Debuchy R."/>
            <person name="Gladieux P."/>
            <person name="Hiltunen Thoren M."/>
            <person name="Johannesson H."/>
        </authorList>
    </citation>
    <scope>NUCLEOTIDE SEQUENCE</scope>
    <source>
        <strain evidence="2">CBS 359.72</strain>
    </source>
</reference>
<sequence>MKLATALHILAFLDIAVTLFLPTEQSSSLLRLTHHSPLTDHLKSLISQDSSLSDPSTVAYNASWMGAFFLARRTGYQADSCAPQISTVRLPLDVDSDMLHAILGWVSTGMKTTWSTPAADWAW</sequence>
<comment type="caution">
    <text evidence="2">The sequence shown here is derived from an EMBL/GenBank/DDBJ whole genome shotgun (WGS) entry which is preliminary data.</text>
</comment>
<accession>A0AAN7CTJ5</accession>
<feature type="signal peptide" evidence="1">
    <location>
        <begin position="1"/>
        <end position="18"/>
    </location>
</feature>
<dbReference type="AlphaFoldDB" id="A0AAN7CTJ5"/>
<proteinExistence type="predicted"/>
<organism evidence="2 3">
    <name type="scientific">Corynascus novoguineensis</name>
    <dbReference type="NCBI Taxonomy" id="1126955"/>
    <lineage>
        <taxon>Eukaryota</taxon>
        <taxon>Fungi</taxon>
        <taxon>Dikarya</taxon>
        <taxon>Ascomycota</taxon>
        <taxon>Pezizomycotina</taxon>
        <taxon>Sordariomycetes</taxon>
        <taxon>Sordariomycetidae</taxon>
        <taxon>Sordariales</taxon>
        <taxon>Chaetomiaceae</taxon>
        <taxon>Corynascus</taxon>
    </lineage>
</organism>